<accession>A0A7L9RT61</accession>
<keyword evidence="2" id="KW-0812">Transmembrane</keyword>
<evidence type="ECO:0000256" key="2">
    <source>
        <dbReference type="SAM" id="Phobius"/>
    </source>
</evidence>
<feature type="compositionally biased region" description="Basic residues" evidence="1">
    <location>
        <begin position="54"/>
        <end position="79"/>
    </location>
</feature>
<reference evidence="3 4" key="1">
    <citation type="submission" date="2020-06" db="EMBL/GenBank/DDBJ databases">
        <title>The endosymbiont of the kinetoplastid Bodo saltans is a Paracaedibacter-like alpha-proteobacterium possessing a putative toxin-antitoxin system.</title>
        <authorList>
            <person name="Midha S."/>
            <person name="Rigden D.J."/>
            <person name="Siozios S."/>
            <person name="Hurst G.D.D."/>
            <person name="Jackson A.P."/>
        </authorList>
    </citation>
    <scope>NUCLEOTIDE SEQUENCE [LARGE SCALE GENOMIC DNA]</scope>
    <source>
        <strain evidence="3">Lake Konstanz</strain>
    </source>
</reference>
<dbReference type="AlphaFoldDB" id="A0A7L9RT61"/>
<name>A0A7L9RT61_9PROT</name>
<dbReference type="Proteomes" id="UP000594001">
    <property type="component" value="Chromosome"/>
</dbReference>
<dbReference type="EMBL" id="CP054719">
    <property type="protein sequence ID" value="QOL19746.1"/>
    <property type="molecule type" value="Genomic_DNA"/>
</dbReference>
<protein>
    <submittedName>
        <fullName evidence="3">Uncharacterized protein</fullName>
    </submittedName>
</protein>
<feature type="transmembrane region" description="Helical" evidence="2">
    <location>
        <begin position="20"/>
        <end position="40"/>
    </location>
</feature>
<gene>
    <name evidence="3" type="ORF">CPBP_00514</name>
</gene>
<proteinExistence type="predicted"/>
<keyword evidence="2" id="KW-0472">Membrane</keyword>
<keyword evidence="4" id="KW-1185">Reference proteome</keyword>
<feature type="region of interest" description="Disordered" evidence="1">
    <location>
        <begin position="48"/>
        <end position="87"/>
    </location>
</feature>
<dbReference type="KEGG" id="pbal:CPBP_00514"/>
<evidence type="ECO:0000313" key="4">
    <source>
        <dbReference type="Proteomes" id="UP000594001"/>
    </source>
</evidence>
<organism evidence="3 4">
    <name type="scientific">Candidatus Bodocaedibacter vickermanii</name>
    <dbReference type="NCBI Taxonomy" id="2741701"/>
    <lineage>
        <taxon>Bacteria</taxon>
        <taxon>Pseudomonadati</taxon>
        <taxon>Pseudomonadota</taxon>
        <taxon>Alphaproteobacteria</taxon>
        <taxon>Holosporales</taxon>
        <taxon>Candidatus Paracaedibacteraceae</taxon>
        <taxon>Candidatus Bodocaedibacter</taxon>
    </lineage>
</organism>
<dbReference type="RefSeq" id="WP_350332489.1">
    <property type="nucleotide sequence ID" value="NZ_CP054719.1"/>
</dbReference>
<evidence type="ECO:0000313" key="3">
    <source>
        <dbReference type="EMBL" id="QOL19746.1"/>
    </source>
</evidence>
<keyword evidence="2" id="KW-1133">Transmembrane helix</keyword>
<evidence type="ECO:0000256" key="1">
    <source>
        <dbReference type="SAM" id="MobiDB-lite"/>
    </source>
</evidence>
<sequence>MLILSKYTFYSTKNNQGDFTVNLIKHILLALTLIFGYVSLNISDVEARGSHTSKSGKKAKNKKPKKAKKAKSKRNKRQHASNSDNAN</sequence>